<proteinExistence type="predicted"/>
<keyword evidence="2" id="KW-0732">Signal</keyword>
<comment type="caution">
    <text evidence="3">The sequence shown here is derived from an EMBL/GenBank/DDBJ whole genome shotgun (WGS) entry which is preliminary data.</text>
</comment>
<evidence type="ECO:0000256" key="1">
    <source>
        <dbReference type="SAM" id="MobiDB-lite"/>
    </source>
</evidence>
<accession>A0A2C9WKL8</accession>
<feature type="chain" id="PRO_5012226208" evidence="2">
    <location>
        <begin position="22"/>
        <end position="81"/>
    </location>
</feature>
<feature type="signal peptide" evidence="2">
    <location>
        <begin position="1"/>
        <end position="21"/>
    </location>
</feature>
<evidence type="ECO:0000313" key="3">
    <source>
        <dbReference type="EMBL" id="OAY60180.1"/>
    </source>
</evidence>
<dbReference type="PANTHER" id="PTHR37908">
    <property type="entry name" value="TRANSMEMBRANE PROTEIN"/>
    <property type="match status" value="1"/>
</dbReference>
<reference evidence="4" key="1">
    <citation type="journal article" date="2016" name="Nat. Biotechnol.">
        <title>Sequencing wild and cultivated cassava and related species reveals extensive interspecific hybridization and genetic diversity.</title>
        <authorList>
            <person name="Bredeson J.V."/>
            <person name="Lyons J.B."/>
            <person name="Prochnik S.E."/>
            <person name="Wu G.A."/>
            <person name="Ha C.M."/>
            <person name="Edsinger-Gonzales E."/>
            <person name="Grimwood J."/>
            <person name="Schmutz J."/>
            <person name="Rabbi I.Y."/>
            <person name="Egesi C."/>
            <person name="Nauluvula P."/>
            <person name="Lebot V."/>
            <person name="Ndunguru J."/>
            <person name="Mkamilo G."/>
            <person name="Bart R.S."/>
            <person name="Setter T.L."/>
            <person name="Gleadow R.M."/>
            <person name="Kulakow P."/>
            <person name="Ferguson M.E."/>
            <person name="Rounsley S."/>
            <person name="Rokhsar D.S."/>
        </authorList>
    </citation>
    <scope>NUCLEOTIDE SEQUENCE [LARGE SCALE GENOMIC DNA]</scope>
    <source>
        <strain evidence="4">cv. AM560-2</strain>
    </source>
</reference>
<organism evidence="3 4">
    <name type="scientific">Manihot esculenta</name>
    <name type="common">Cassava</name>
    <name type="synonym">Jatropha manihot</name>
    <dbReference type="NCBI Taxonomy" id="3983"/>
    <lineage>
        <taxon>Eukaryota</taxon>
        <taxon>Viridiplantae</taxon>
        <taxon>Streptophyta</taxon>
        <taxon>Embryophyta</taxon>
        <taxon>Tracheophyta</taxon>
        <taxon>Spermatophyta</taxon>
        <taxon>Magnoliopsida</taxon>
        <taxon>eudicotyledons</taxon>
        <taxon>Gunneridae</taxon>
        <taxon>Pentapetalae</taxon>
        <taxon>rosids</taxon>
        <taxon>fabids</taxon>
        <taxon>Malpighiales</taxon>
        <taxon>Euphorbiaceae</taxon>
        <taxon>Crotonoideae</taxon>
        <taxon>Manihoteae</taxon>
        <taxon>Manihot</taxon>
    </lineage>
</organism>
<dbReference type="AlphaFoldDB" id="A0A2C9WKL8"/>
<protein>
    <submittedName>
        <fullName evidence="3">Uncharacterized protein</fullName>
    </submittedName>
</protein>
<keyword evidence="4" id="KW-1185">Reference proteome</keyword>
<evidence type="ECO:0000256" key="2">
    <source>
        <dbReference type="SAM" id="SignalP"/>
    </source>
</evidence>
<sequence length="81" mass="8869">MGRSCFLRVLLVLALLALSFSHGISTKVMETVEITRDSSVQAEESGGKSRELMEEMMDYQLEPGPNTNPTTGSMLAPPPQR</sequence>
<gene>
    <name evidence="3" type="ORF">MANES_01G092200v8</name>
</gene>
<dbReference type="EMBL" id="CM004387">
    <property type="protein sequence ID" value="OAY60180.1"/>
    <property type="molecule type" value="Genomic_DNA"/>
</dbReference>
<dbReference type="Gramene" id="Manes.01G092200.1.v8.1">
    <property type="protein sequence ID" value="Manes.01G092200.1.v8.1.CDS"/>
    <property type="gene ID" value="Manes.01G092200.v8.1"/>
</dbReference>
<dbReference type="Proteomes" id="UP000091857">
    <property type="component" value="Chromosome 1"/>
</dbReference>
<name>A0A2C9WKL8_MANES</name>
<evidence type="ECO:0000313" key="4">
    <source>
        <dbReference type="Proteomes" id="UP000091857"/>
    </source>
</evidence>
<feature type="region of interest" description="Disordered" evidence="1">
    <location>
        <begin position="38"/>
        <end position="81"/>
    </location>
</feature>
<dbReference type="PANTHER" id="PTHR37908:SF4">
    <property type="entry name" value="PROTEIN, PUTATIVE-RELATED"/>
    <property type="match status" value="1"/>
</dbReference>